<organism evidence="2 3">
    <name type="scientific">Fulvitalea axinellae</name>
    <dbReference type="NCBI Taxonomy" id="1182444"/>
    <lineage>
        <taxon>Bacteria</taxon>
        <taxon>Pseudomonadati</taxon>
        <taxon>Bacteroidota</taxon>
        <taxon>Cytophagia</taxon>
        <taxon>Cytophagales</taxon>
        <taxon>Persicobacteraceae</taxon>
        <taxon>Fulvitalea</taxon>
    </lineage>
</organism>
<name>A0AAU9CUA6_9BACT</name>
<dbReference type="Pfam" id="PF11751">
    <property type="entry name" value="PorP_SprF"/>
    <property type="match status" value="1"/>
</dbReference>
<sequence>MKKHIIVLCLLMTAVYFGVDAQSRVTFRQAFQTPHVINPAFSGINPYWSVHANYGQVGVGDGLTNSTFQVAANLSFSSAEGWKRRSGRTDRQAFMKRHGLSLSLGQQRFGEIVRTMPQLSYGVHIPLSRKMMLAAGAGGLYFTERVDVQQLYVRDPQDPDYIEFLNNDGKRKEYGLRVGVALYASNYYVGYALSRRLVATGYELQRERDLDEHIISAGYRQALNEDFQWLSSTVLRIDDEADFQPSFSSQIQYRRTFRAGLLYSHDEALTFLTGLTYKDKYRIDMTLSRPMKTEYNFTQNKSMVEVALSIFFKRRSGQQRHFW</sequence>
<gene>
    <name evidence="2" type="ORF">FUAX_50480</name>
</gene>
<accession>A0AAU9CUA6</accession>
<keyword evidence="2" id="KW-0614">Plasmid</keyword>
<dbReference type="KEGG" id="fax:FUAX_50480"/>
<dbReference type="EMBL" id="AP025319">
    <property type="protein sequence ID" value="BDD12616.1"/>
    <property type="molecule type" value="Genomic_DNA"/>
</dbReference>
<evidence type="ECO:0000313" key="3">
    <source>
        <dbReference type="Proteomes" id="UP001348817"/>
    </source>
</evidence>
<proteinExistence type="predicted"/>
<geneLocation type="plasmid" evidence="2 3">
    <name>pFA5</name>
</geneLocation>
<dbReference type="InterPro" id="IPR019861">
    <property type="entry name" value="PorP/SprF_Bacteroidetes"/>
</dbReference>
<feature type="chain" id="PRO_5043897046" description="Type IX secretion system membrane protein PorP/SprF" evidence="1">
    <location>
        <begin position="22"/>
        <end position="323"/>
    </location>
</feature>
<protein>
    <recommendedName>
        <fullName evidence="4">Type IX secretion system membrane protein PorP/SprF</fullName>
    </recommendedName>
</protein>
<keyword evidence="3" id="KW-1185">Reference proteome</keyword>
<evidence type="ECO:0000256" key="1">
    <source>
        <dbReference type="SAM" id="SignalP"/>
    </source>
</evidence>
<dbReference type="AlphaFoldDB" id="A0AAU9CUA6"/>
<reference evidence="2 3" key="1">
    <citation type="submission" date="2021-12" db="EMBL/GenBank/DDBJ databases">
        <title>Genome sequencing of bacteria with rrn-lacking chromosome and rrn-plasmid.</title>
        <authorList>
            <person name="Anda M."/>
            <person name="Iwasaki W."/>
        </authorList>
    </citation>
    <scope>NUCLEOTIDE SEQUENCE [LARGE SCALE GENOMIC DNA]</scope>
    <source>
        <strain evidence="2 3">DSM 100852</strain>
        <plasmid evidence="2 3">pFA5</plasmid>
    </source>
</reference>
<feature type="signal peptide" evidence="1">
    <location>
        <begin position="1"/>
        <end position="21"/>
    </location>
</feature>
<evidence type="ECO:0008006" key="4">
    <source>
        <dbReference type="Google" id="ProtNLM"/>
    </source>
</evidence>
<keyword evidence="1" id="KW-0732">Signal</keyword>
<dbReference type="Proteomes" id="UP001348817">
    <property type="component" value="Plasmid pFA5"/>
</dbReference>
<dbReference type="RefSeq" id="WP_338395766.1">
    <property type="nucleotide sequence ID" value="NZ_AP025319.1"/>
</dbReference>
<evidence type="ECO:0000313" key="2">
    <source>
        <dbReference type="EMBL" id="BDD12616.1"/>
    </source>
</evidence>
<dbReference type="NCBIfam" id="TIGR03519">
    <property type="entry name" value="T9SS_PorP_fam"/>
    <property type="match status" value="1"/>
</dbReference>